<sequence>MALAVMSATSYMYALPSNNHEEKSSTKEKKSFNLEEESVEKDKKEERNVMLNAADANKPREIQIGLPSEDVTVYENGLPAVYSSSVHKLSAHWRSDASLKGTDLMTPSESAIATGNIAYAVSSFSEFGQKEFKGKLNYKANHFGMQNFDLNLSGGIGTNWLYTVSMYQNFDPGSFKLRFTDYADRTQIYHFGLTRILNEGKGRISLLYKYSNSKNPGNFANAAPFIYAGDGSIKKIAGFDPGMDSYVQRQGSFQYLNTKTGKMETWNMSDGSENHANEIALISQYQFDNGWLWKFNAKYMNAPRANYVDYGGSSISEVSEADGYQFSDGSAYSGLIEGRRTWLHVGKVSNALMTTEISKQLNNHKLMIGLNEWYYHLDYYSSSFQWAGTVEPYPRTLSQMYVNPLDPTLTARRSETFGYNELSPEYTKGSENKLAVYFTDEWRVTPKFKVFYGGRLEYYRMSANQISASRFKGFHIGNYNTYSTAEDGSIVATAHNIEPAKVTKNKLNYAATLQLTYNLTNQFGLTADATIATRFPRISEYAGTGPTEEQYKRVTIPLIRGGIFYKNDWIDLSSMITYISKSNNIDQQNLTKPGTSEGKTVLLIYNIQTLGWTTSAEINPFKNFHMHALFTYQKPVYKNYNASVTFNDGQTMGVNANNMIVKEIPQVLIELDPKYDITKNLNAWLSFRYFGKTYANLQEALYFNGHWETFGGINWNVNKKLSLGVSVINILNEKGAKGTINGSELITKEEASKYAGKYMSGSYLRPFTIEFSAGIKF</sequence>
<evidence type="ECO:0000256" key="2">
    <source>
        <dbReference type="ARBA" id="ARBA00022448"/>
    </source>
</evidence>
<dbReference type="OrthoDB" id="994364at2"/>
<reference evidence="12 13" key="1">
    <citation type="submission" date="2019-02" db="EMBL/GenBank/DDBJ databases">
        <title>Draft Genome Sequence of the Prevotella sp. BCRC 81118, Isolated from Human Feces.</title>
        <authorList>
            <person name="Huang C.-H."/>
        </authorList>
    </citation>
    <scope>NUCLEOTIDE SEQUENCE [LARGE SCALE GENOMIC DNA]</scope>
    <source>
        <strain evidence="12 13">BCRC 81118</strain>
    </source>
</reference>
<feature type="compositionally biased region" description="Basic and acidic residues" evidence="11">
    <location>
        <begin position="19"/>
        <end position="33"/>
    </location>
</feature>
<keyword evidence="6" id="KW-0732">Signal</keyword>
<keyword evidence="12" id="KW-0675">Receptor</keyword>
<keyword evidence="8" id="KW-0406">Ion transport</keyword>
<dbReference type="GO" id="GO:0015344">
    <property type="term" value="F:siderophore uptake transmembrane transporter activity"/>
    <property type="evidence" value="ECO:0007669"/>
    <property type="project" value="TreeGrafter"/>
</dbReference>
<evidence type="ECO:0000313" key="13">
    <source>
        <dbReference type="Proteomes" id="UP000297872"/>
    </source>
</evidence>
<dbReference type="PANTHER" id="PTHR32552:SF89">
    <property type="entry name" value="CATECHOLATE SIDEROPHORE RECEPTOR FIU"/>
    <property type="match status" value="1"/>
</dbReference>
<keyword evidence="7" id="KW-0408">Iron</keyword>
<evidence type="ECO:0000256" key="6">
    <source>
        <dbReference type="ARBA" id="ARBA00022729"/>
    </source>
</evidence>
<dbReference type="InterPro" id="IPR039426">
    <property type="entry name" value="TonB-dep_rcpt-like"/>
</dbReference>
<gene>
    <name evidence="12" type="ORF">EXN75_09845</name>
</gene>
<evidence type="ECO:0000256" key="3">
    <source>
        <dbReference type="ARBA" id="ARBA00022452"/>
    </source>
</evidence>
<evidence type="ECO:0000256" key="7">
    <source>
        <dbReference type="ARBA" id="ARBA00023004"/>
    </source>
</evidence>
<keyword evidence="5" id="KW-0812">Transmembrane</keyword>
<proteinExistence type="predicted"/>
<dbReference type="PANTHER" id="PTHR32552">
    <property type="entry name" value="FERRICHROME IRON RECEPTOR-RELATED"/>
    <property type="match status" value="1"/>
</dbReference>
<keyword evidence="13" id="KW-1185">Reference proteome</keyword>
<dbReference type="AlphaFoldDB" id="A0A4Y8VFN7"/>
<protein>
    <submittedName>
        <fullName evidence="12">TonB-dependent receptor</fullName>
    </submittedName>
</protein>
<evidence type="ECO:0000256" key="5">
    <source>
        <dbReference type="ARBA" id="ARBA00022692"/>
    </source>
</evidence>
<organism evidence="12 13">
    <name type="scientific">Segatella hominis</name>
    <dbReference type="NCBI Taxonomy" id="2518605"/>
    <lineage>
        <taxon>Bacteria</taxon>
        <taxon>Pseudomonadati</taxon>
        <taxon>Bacteroidota</taxon>
        <taxon>Bacteroidia</taxon>
        <taxon>Bacteroidales</taxon>
        <taxon>Prevotellaceae</taxon>
        <taxon>Segatella</taxon>
    </lineage>
</organism>
<keyword evidence="3" id="KW-1134">Transmembrane beta strand</keyword>
<keyword evidence="10" id="KW-0998">Cell outer membrane</keyword>
<evidence type="ECO:0000256" key="4">
    <source>
        <dbReference type="ARBA" id="ARBA00022496"/>
    </source>
</evidence>
<evidence type="ECO:0000256" key="8">
    <source>
        <dbReference type="ARBA" id="ARBA00023065"/>
    </source>
</evidence>
<dbReference type="EMBL" id="SGVY01000024">
    <property type="protein sequence ID" value="TFH79682.1"/>
    <property type="molecule type" value="Genomic_DNA"/>
</dbReference>
<name>A0A4Y8VFN7_9BACT</name>
<dbReference type="Proteomes" id="UP000297872">
    <property type="component" value="Unassembled WGS sequence"/>
</dbReference>
<comment type="subcellular location">
    <subcellularLocation>
        <location evidence="1">Cell outer membrane</location>
        <topology evidence="1">Multi-pass membrane protein</topology>
    </subcellularLocation>
</comment>
<keyword evidence="9" id="KW-0472">Membrane</keyword>
<evidence type="ECO:0000313" key="12">
    <source>
        <dbReference type="EMBL" id="TFH79682.1"/>
    </source>
</evidence>
<keyword evidence="4" id="KW-0410">Iron transport</keyword>
<dbReference type="InterPro" id="IPR036942">
    <property type="entry name" value="Beta-barrel_TonB_sf"/>
</dbReference>
<evidence type="ECO:0000256" key="1">
    <source>
        <dbReference type="ARBA" id="ARBA00004571"/>
    </source>
</evidence>
<evidence type="ECO:0000256" key="9">
    <source>
        <dbReference type="ARBA" id="ARBA00023136"/>
    </source>
</evidence>
<feature type="region of interest" description="Disordered" evidence="11">
    <location>
        <begin position="17"/>
        <end position="44"/>
    </location>
</feature>
<keyword evidence="2" id="KW-0813">Transport</keyword>
<dbReference type="GO" id="GO:0009279">
    <property type="term" value="C:cell outer membrane"/>
    <property type="evidence" value="ECO:0007669"/>
    <property type="project" value="UniProtKB-SubCell"/>
</dbReference>
<comment type="caution">
    <text evidence="12">The sequence shown here is derived from an EMBL/GenBank/DDBJ whole genome shotgun (WGS) entry which is preliminary data.</text>
</comment>
<accession>A0A4Y8VFN7</accession>
<dbReference type="SUPFAM" id="SSF56935">
    <property type="entry name" value="Porins"/>
    <property type="match status" value="1"/>
</dbReference>
<evidence type="ECO:0000256" key="10">
    <source>
        <dbReference type="ARBA" id="ARBA00023237"/>
    </source>
</evidence>
<dbReference type="Gene3D" id="2.40.170.20">
    <property type="entry name" value="TonB-dependent receptor, beta-barrel domain"/>
    <property type="match status" value="1"/>
</dbReference>
<evidence type="ECO:0000256" key="11">
    <source>
        <dbReference type="SAM" id="MobiDB-lite"/>
    </source>
</evidence>